<keyword evidence="6" id="KW-1185">Reference proteome</keyword>
<protein>
    <recommendedName>
        <fullName evidence="1">thiosulfate sulfurtransferase</fullName>
        <ecNumber evidence="1">2.8.1.1</ecNumber>
    </recommendedName>
</protein>
<dbReference type="InterPro" id="IPR001763">
    <property type="entry name" value="Rhodanese-like_dom"/>
</dbReference>
<evidence type="ECO:0000313" key="6">
    <source>
        <dbReference type="Proteomes" id="UP000674938"/>
    </source>
</evidence>
<dbReference type="EMBL" id="JAEEGA010000009">
    <property type="protein sequence ID" value="MBP1042185.1"/>
    <property type="molecule type" value="Genomic_DNA"/>
</dbReference>
<dbReference type="GO" id="GO:0004792">
    <property type="term" value="F:thiosulfate-cyanide sulfurtransferase activity"/>
    <property type="evidence" value="ECO:0007669"/>
    <property type="project" value="UniProtKB-EC"/>
</dbReference>
<dbReference type="InterPro" id="IPR036873">
    <property type="entry name" value="Rhodanese-like_dom_sf"/>
</dbReference>
<sequence>MKNLPKMLVVGMIVLAVSGCSNNEGKKNESQFKTNNSSAAISADFTSDYVIEATDVAARKDDVVLVDCRGEETAKKGTIEGAAAVSWQYLSNVEDVDQGEYEWGLVYEAPELAKRLGKAGLSKEANLVLFSDGVEGWGEDGRILWTLNQAGYEQVKLVNGGMQALKEAGLPTSKKITTLESVNVEIESLDKGQSIDTTELEADFTDYKLVDVRSKKEYDGATKFGEAKGGHLPKAIHFAYTDLFQENGYLKSNEAIAELAEAAGLAKEDALVTYCTGGIRSAYMAVILSSIGYNQVKNYDGSYYTWSANNKVEK</sequence>
<dbReference type="InterPro" id="IPR051126">
    <property type="entry name" value="Thiosulfate_sulfurtransferase"/>
</dbReference>
<feature type="domain" description="Rhodanese" evidence="4">
    <location>
        <begin position="203"/>
        <end position="311"/>
    </location>
</feature>
<feature type="domain" description="Rhodanese" evidence="4">
    <location>
        <begin position="59"/>
        <end position="174"/>
    </location>
</feature>
<dbReference type="Proteomes" id="UP000674938">
    <property type="component" value="Unassembled WGS sequence"/>
</dbReference>
<evidence type="ECO:0000313" key="5">
    <source>
        <dbReference type="EMBL" id="MBP1042185.1"/>
    </source>
</evidence>
<dbReference type="Pfam" id="PF00581">
    <property type="entry name" value="Rhodanese"/>
    <property type="match status" value="2"/>
</dbReference>
<evidence type="ECO:0000256" key="2">
    <source>
        <dbReference type="ARBA" id="ARBA00022737"/>
    </source>
</evidence>
<dbReference type="RefSeq" id="WP_209529149.1">
    <property type="nucleotide sequence ID" value="NZ_JAEEGA010000009.1"/>
</dbReference>
<dbReference type="PANTHER" id="PTHR43855:SF1">
    <property type="entry name" value="THIOSULFATE SULFURTRANSFERASE"/>
    <property type="match status" value="1"/>
</dbReference>
<comment type="catalytic activity">
    <reaction evidence="3">
        <text>thiosulfate + hydrogen cyanide = thiocyanate + sulfite + 2 H(+)</text>
        <dbReference type="Rhea" id="RHEA:16881"/>
        <dbReference type="ChEBI" id="CHEBI:15378"/>
        <dbReference type="ChEBI" id="CHEBI:17359"/>
        <dbReference type="ChEBI" id="CHEBI:18022"/>
        <dbReference type="ChEBI" id="CHEBI:18407"/>
        <dbReference type="ChEBI" id="CHEBI:33542"/>
        <dbReference type="EC" id="2.8.1.1"/>
    </reaction>
</comment>
<organism evidence="5 6">
    <name type="scientific">Vagococcus allomyrinae</name>
    <dbReference type="NCBI Taxonomy" id="2794353"/>
    <lineage>
        <taxon>Bacteria</taxon>
        <taxon>Bacillati</taxon>
        <taxon>Bacillota</taxon>
        <taxon>Bacilli</taxon>
        <taxon>Lactobacillales</taxon>
        <taxon>Enterococcaceae</taxon>
        <taxon>Vagococcus</taxon>
    </lineage>
</organism>
<dbReference type="SUPFAM" id="SSF52821">
    <property type="entry name" value="Rhodanese/Cell cycle control phosphatase"/>
    <property type="match status" value="2"/>
</dbReference>
<evidence type="ECO:0000256" key="1">
    <source>
        <dbReference type="ARBA" id="ARBA00012245"/>
    </source>
</evidence>
<gene>
    <name evidence="5" type="ORF">I6N95_14295</name>
</gene>
<dbReference type="AlphaFoldDB" id="A0A940P6X2"/>
<proteinExistence type="predicted"/>
<dbReference type="EC" id="2.8.1.1" evidence="1"/>
<comment type="caution">
    <text evidence="5">The sequence shown here is derived from an EMBL/GenBank/DDBJ whole genome shotgun (WGS) entry which is preliminary data.</text>
</comment>
<name>A0A940P6X2_9ENTE</name>
<dbReference type="PROSITE" id="PS51257">
    <property type="entry name" value="PROKAR_LIPOPROTEIN"/>
    <property type="match status" value="1"/>
</dbReference>
<reference evidence="5" key="1">
    <citation type="submission" date="2020-12" db="EMBL/GenBank/DDBJ databases">
        <title>Vagococcus allomyrinae sp. nov. and Enterococcus lavae sp. nov., isolated from the larvae of Allomyrina dichotoma.</title>
        <authorList>
            <person name="Lee S.D."/>
        </authorList>
    </citation>
    <scope>NUCLEOTIDE SEQUENCE</scope>
    <source>
        <strain evidence="5">BWB3-3</strain>
    </source>
</reference>
<dbReference type="PROSITE" id="PS50206">
    <property type="entry name" value="RHODANESE_3"/>
    <property type="match status" value="2"/>
</dbReference>
<evidence type="ECO:0000259" key="4">
    <source>
        <dbReference type="PROSITE" id="PS50206"/>
    </source>
</evidence>
<keyword evidence="2" id="KW-0677">Repeat</keyword>
<dbReference type="Gene3D" id="3.40.250.10">
    <property type="entry name" value="Rhodanese-like domain"/>
    <property type="match status" value="2"/>
</dbReference>
<dbReference type="PANTHER" id="PTHR43855">
    <property type="entry name" value="THIOSULFATE SULFURTRANSFERASE"/>
    <property type="match status" value="1"/>
</dbReference>
<evidence type="ECO:0000256" key="3">
    <source>
        <dbReference type="ARBA" id="ARBA00047549"/>
    </source>
</evidence>
<dbReference type="SMART" id="SM00450">
    <property type="entry name" value="RHOD"/>
    <property type="match status" value="2"/>
</dbReference>
<accession>A0A940P6X2</accession>